<dbReference type="InterPro" id="IPR050366">
    <property type="entry name" value="BP-dependent_transpt_permease"/>
</dbReference>
<dbReference type="SUPFAM" id="SSF161098">
    <property type="entry name" value="MetI-like"/>
    <property type="match status" value="1"/>
</dbReference>
<name>A0ABT9ZW52_9BACI</name>
<feature type="transmembrane region" description="Helical" evidence="7">
    <location>
        <begin position="35"/>
        <end position="59"/>
    </location>
</feature>
<evidence type="ECO:0000256" key="2">
    <source>
        <dbReference type="ARBA" id="ARBA00022448"/>
    </source>
</evidence>
<dbReference type="Pfam" id="PF12911">
    <property type="entry name" value="OppC_N"/>
    <property type="match status" value="1"/>
</dbReference>
<comment type="similarity">
    <text evidence="7">Belongs to the binding-protein-dependent transport system permease family.</text>
</comment>
<dbReference type="Gene3D" id="1.10.3720.10">
    <property type="entry name" value="MetI-like"/>
    <property type="match status" value="1"/>
</dbReference>
<evidence type="ECO:0000256" key="1">
    <source>
        <dbReference type="ARBA" id="ARBA00004651"/>
    </source>
</evidence>
<accession>A0ABT9ZW52</accession>
<feature type="domain" description="ABC transmembrane type-1" evidence="8">
    <location>
        <begin position="103"/>
        <end position="292"/>
    </location>
</feature>
<dbReference type="RefSeq" id="WP_307325037.1">
    <property type="nucleotide sequence ID" value="NZ_JAUSUG010000007.1"/>
</dbReference>
<comment type="caution">
    <text evidence="9">The sequence shown here is derived from an EMBL/GenBank/DDBJ whole genome shotgun (WGS) entry which is preliminary data.</text>
</comment>
<dbReference type="InterPro" id="IPR025966">
    <property type="entry name" value="OppC_N"/>
</dbReference>
<evidence type="ECO:0000259" key="8">
    <source>
        <dbReference type="PROSITE" id="PS50928"/>
    </source>
</evidence>
<feature type="transmembrane region" description="Helical" evidence="7">
    <location>
        <begin position="99"/>
        <end position="126"/>
    </location>
</feature>
<evidence type="ECO:0000256" key="3">
    <source>
        <dbReference type="ARBA" id="ARBA00022475"/>
    </source>
</evidence>
<evidence type="ECO:0000313" key="10">
    <source>
        <dbReference type="Proteomes" id="UP001230005"/>
    </source>
</evidence>
<gene>
    <name evidence="9" type="ORF">J2S74_002087</name>
</gene>
<dbReference type="InterPro" id="IPR035906">
    <property type="entry name" value="MetI-like_sf"/>
</dbReference>
<keyword evidence="6 7" id="KW-0472">Membrane</keyword>
<sequence length="305" mass="32579">MSDPAVQAAVTTNASLNPRVKARKDLIKRFKKNKAALISFYVILFLIVVSIIVHVFQLFGITITPHSPSAVNLPDRFQGPSAEYWFGADHMGRDIFSRILHGMILTLGIGFVSVFMGALVGVPLGIISGYYGGKVDAVIMRIIDVLLAFPGILLALAIVSILGGSLVNVTIAVAVYSVPGFARIVRGSTLATKKLEYIDAIRALGAKDGRIIFKHILPNVMSPIIVNATLYIATAVLTAAGLSFLGLGAQPPTPEWGAMLNDGRGFMRDAGHITLFPGLAILVVVLAFNIFGDGLRDALDPKMKN</sequence>
<dbReference type="PANTHER" id="PTHR43386:SF1">
    <property type="entry name" value="D,D-DIPEPTIDE TRANSPORT SYSTEM PERMEASE PROTEIN DDPC-RELATED"/>
    <property type="match status" value="1"/>
</dbReference>
<keyword evidence="5 7" id="KW-1133">Transmembrane helix</keyword>
<keyword evidence="4 7" id="KW-0812">Transmembrane</keyword>
<evidence type="ECO:0000256" key="5">
    <source>
        <dbReference type="ARBA" id="ARBA00022989"/>
    </source>
</evidence>
<feature type="transmembrane region" description="Helical" evidence="7">
    <location>
        <begin position="165"/>
        <end position="185"/>
    </location>
</feature>
<dbReference type="EMBL" id="JAUSUG010000007">
    <property type="protein sequence ID" value="MDQ0254708.1"/>
    <property type="molecule type" value="Genomic_DNA"/>
</dbReference>
<proteinExistence type="inferred from homology"/>
<dbReference type="PANTHER" id="PTHR43386">
    <property type="entry name" value="OLIGOPEPTIDE TRANSPORT SYSTEM PERMEASE PROTEIN APPC"/>
    <property type="match status" value="1"/>
</dbReference>
<feature type="transmembrane region" description="Helical" evidence="7">
    <location>
        <begin position="138"/>
        <end position="159"/>
    </location>
</feature>
<dbReference type="Pfam" id="PF00528">
    <property type="entry name" value="BPD_transp_1"/>
    <property type="match status" value="1"/>
</dbReference>
<keyword evidence="2 7" id="KW-0813">Transport</keyword>
<keyword evidence="10" id="KW-1185">Reference proteome</keyword>
<dbReference type="PROSITE" id="PS50928">
    <property type="entry name" value="ABC_TM1"/>
    <property type="match status" value="1"/>
</dbReference>
<evidence type="ECO:0000256" key="4">
    <source>
        <dbReference type="ARBA" id="ARBA00022692"/>
    </source>
</evidence>
<dbReference type="Proteomes" id="UP001230005">
    <property type="component" value="Unassembled WGS sequence"/>
</dbReference>
<organism evidence="9 10">
    <name type="scientific">Evansella vedderi</name>
    <dbReference type="NCBI Taxonomy" id="38282"/>
    <lineage>
        <taxon>Bacteria</taxon>
        <taxon>Bacillati</taxon>
        <taxon>Bacillota</taxon>
        <taxon>Bacilli</taxon>
        <taxon>Bacillales</taxon>
        <taxon>Bacillaceae</taxon>
        <taxon>Evansella</taxon>
    </lineage>
</organism>
<comment type="subcellular location">
    <subcellularLocation>
        <location evidence="1 7">Cell membrane</location>
        <topology evidence="1 7">Multi-pass membrane protein</topology>
    </subcellularLocation>
</comment>
<feature type="transmembrane region" description="Helical" evidence="7">
    <location>
        <begin position="224"/>
        <end position="250"/>
    </location>
</feature>
<protein>
    <submittedName>
        <fullName evidence="9">Peptide/nickel transport system permease protein</fullName>
    </submittedName>
</protein>
<evidence type="ECO:0000256" key="7">
    <source>
        <dbReference type="RuleBase" id="RU363032"/>
    </source>
</evidence>
<reference evidence="9 10" key="1">
    <citation type="submission" date="2023-07" db="EMBL/GenBank/DDBJ databases">
        <title>Genomic Encyclopedia of Type Strains, Phase IV (KMG-IV): sequencing the most valuable type-strain genomes for metagenomic binning, comparative biology and taxonomic classification.</title>
        <authorList>
            <person name="Goeker M."/>
        </authorList>
    </citation>
    <scope>NUCLEOTIDE SEQUENCE [LARGE SCALE GENOMIC DNA]</scope>
    <source>
        <strain evidence="9 10">DSM 9768</strain>
    </source>
</reference>
<feature type="transmembrane region" description="Helical" evidence="7">
    <location>
        <begin position="270"/>
        <end position="292"/>
    </location>
</feature>
<evidence type="ECO:0000256" key="6">
    <source>
        <dbReference type="ARBA" id="ARBA00023136"/>
    </source>
</evidence>
<keyword evidence="3" id="KW-1003">Cell membrane</keyword>
<dbReference type="CDD" id="cd06261">
    <property type="entry name" value="TM_PBP2"/>
    <property type="match status" value="1"/>
</dbReference>
<evidence type="ECO:0000313" key="9">
    <source>
        <dbReference type="EMBL" id="MDQ0254708.1"/>
    </source>
</evidence>
<dbReference type="InterPro" id="IPR000515">
    <property type="entry name" value="MetI-like"/>
</dbReference>